<keyword evidence="1 5" id="KW-0699">rRNA-binding</keyword>
<dbReference type="InterPro" id="IPR020930">
    <property type="entry name" value="Ribosomal_uL5_bac-type"/>
</dbReference>
<keyword evidence="10" id="KW-1185">Reference proteome</keyword>
<keyword evidence="4 5" id="KW-0687">Ribonucleoprotein</keyword>
<comment type="function">
    <text evidence="5">This is one of the proteins that binds to the 5S RNA in the ribosome where it forms part of the central protuberance.</text>
</comment>
<evidence type="ECO:0000256" key="1">
    <source>
        <dbReference type="ARBA" id="ARBA00022730"/>
    </source>
</evidence>
<organism evidence="9 10">
    <name type="scientific">Halarsenatibacter silvermanii</name>
    <dbReference type="NCBI Taxonomy" id="321763"/>
    <lineage>
        <taxon>Bacteria</taxon>
        <taxon>Bacillati</taxon>
        <taxon>Bacillota</taxon>
        <taxon>Clostridia</taxon>
        <taxon>Halanaerobiales</taxon>
        <taxon>Halarsenatibacteraceae</taxon>
        <taxon>Halarsenatibacter</taxon>
    </lineage>
</organism>
<evidence type="ECO:0000313" key="9">
    <source>
        <dbReference type="EMBL" id="SDM09056.1"/>
    </source>
</evidence>
<dbReference type="Pfam" id="PF14693">
    <property type="entry name" value="Ribosomal_TL5_C"/>
    <property type="match status" value="1"/>
</dbReference>
<dbReference type="InterPro" id="IPR011035">
    <property type="entry name" value="Ribosomal_bL25/Gln-tRNA_synth"/>
</dbReference>
<dbReference type="AlphaFoldDB" id="A0A1G9QDJ6"/>
<evidence type="ECO:0000256" key="4">
    <source>
        <dbReference type="ARBA" id="ARBA00023274"/>
    </source>
</evidence>
<dbReference type="NCBIfam" id="TIGR00731">
    <property type="entry name" value="bL25_bact_ctc"/>
    <property type="match status" value="1"/>
</dbReference>
<comment type="subunit">
    <text evidence="5">Part of the 50S ribosomal subunit; part of the 5S rRNA/L5/L18/L25 subcomplex. Contacts the 5S rRNA. Binds to the 5S rRNA independently of L5 and L18.</text>
</comment>
<evidence type="ECO:0000259" key="8">
    <source>
        <dbReference type="Pfam" id="PF14693"/>
    </source>
</evidence>
<dbReference type="HAMAP" id="MF_01334">
    <property type="entry name" value="Ribosomal_bL25_CTC"/>
    <property type="match status" value="1"/>
</dbReference>
<dbReference type="PANTHER" id="PTHR33284">
    <property type="entry name" value="RIBOSOMAL PROTEIN L25/GLN-TRNA SYNTHETASE, ANTI-CODON-BINDING DOMAIN-CONTAINING PROTEIN"/>
    <property type="match status" value="1"/>
</dbReference>
<proteinExistence type="inferred from homology"/>
<evidence type="ECO:0000259" key="7">
    <source>
        <dbReference type="Pfam" id="PF01386"/>
    </source>
</evidence>
<dbReference type="Pfam" id="PF01386">
    <property type="entry name" value="Ribosomal_L25p"/>
    <property type="match status" value="1"/>
</dbReference>
<dbReference type="PANTHER" id="PTHR33284:SF1">
    <property type="entry name" value="RIBOSOMAL PROTEIN L25_GLN-TRNA SYNTHETASE, ANTI-CODON-BINDING DOMAIN-CONTAINING PROTEIN"/>
    <property type="match status" value="1"/>
</dbReference>
<feature type="region of interest" description="Disordered" evidence="6">
    <location>
        <begin position="203"/>
        <end position="234"/>
    </location>
</feature>
<keyword evidence="2 5" id="KW-0694">RNA-binding</keyword>
<dbReference type="STRING" id="321763.SAMN04488692_11643"/>
<evidence type="ECO:0000256" key="2">
    <source>
        <dbReference type="ARBA" id="ARBA00022884"/>
    </source>
</evidence>
<protein>
    <recommendedName>
        <fullName evidence="5">Large ribosomal subunit protein bL25</fullName>
    </recommendedName>
    <alternativeName>
        <fullName evidence="5">General stress protein CTC</fullName>
    </alternativeName>
</protein>
<dbReference type="EMBL" id="FNGO01000016">
    <property type="protein sequence ID" value="SDM09056.1"/>
    <property type="molecule type" value="Genomic_DNA"/>
</dbReference>
<feature type="domain" description="Large ribosomal subunit protein bL25 beta" evidence="8">
    <location>
        <begin position="102"/>
        <end position="184"/>
    </location>
</feature>
<dbReference type="RefSeq" id="WP_089760869.1">
    <property type="nucleotide sequence ID" value="NZ_FNGO01000016.1"/>
</dbReference>
<dbReference type="Gene3D" id="2.40.240.10">
    <property type="entry name" value="Ribosomal Protein L25, Chain P"/>
    <property type="match status" value="1"/>
</dbReference>
<dbReference type="SUPFAM" id="SSF50715">
    <property type="entry name" value="Ribosomal protein L25-like"/>
    <property type="match status" value="1"/>
</dbReference>
<comment type="similarity">
    <text evidence="5">Belongs to the bacterial ribosomal protein bL25 family. CTC subfamily.</text>
</comment>
<dbReference type="InterPro" id="IPR020057">
    <property type="entry name" value="Ribosomal_bL25_b-dom"/>
</dbReference>
<dbReference type="GO" id="GO:0022625">
    <property type="term" value="C:cytosolic large ribosomal subunit"/>
    <property type="evidence" value="ECO:0007669"/>
    <property type="project" value="TreeGrafter"/>
</dbReference>
<keyword evidence="3 5" id="KW-0689">Ribosomal protein</keyword>
<dbReference type="InterPro" id="IPR020056">
    <property type="entry name" value="Rbsml_bL25/Gln-tRNA_synth_N"/>
</dbReference>
<dbReference type="GO" id="GO:0006412">
    <property type="term" value="P:translation"/>
    <property type="evidence" value="ECO:0007669"/>
    <property type="project" value="UniProtKB-UniRule"/>
</dbReference>
<evidence type="ECO:0000256" key="3">
    <source>
        <dbReference type="ARBA" id="ARBA00022980"/>
    </source>
</evidence>
<name>A0A1G9QDJ6_9FIRM</name>
<evidence type="ECO:0000256" key="6">
    <source>
        <dbReference type="SAM" id="MobiDB-lite"/>
    </source>
</evidence>
<dbReference type="OrthoDB" id="9790002at2"/>
<dbReference type="GO" id="GO:0003735">
    <property type="term" value="F:structural constituent of ribosome"/>
    <property type="evidence" value="ECO:0007669"/>
    <property type="project" value="InterPro"/>
</dbReference>
<feature type="region of interest" description="Disordered" evidence="6">
    <location>
        <begin position="1"/>
        <end position="20"/>
    </location>
</feature>
<evidence type="ECO:0000313" key="10">
    <source>
        <dbReference type="Proteomes" id="UP000199476"/>
    </source>
</evidence>
<accession>A0A1G9QDJ6</accession>
<dbReference type="CDD" id="cd00495">
    <property type="entry name" value="Ribosomal_L25_TL5_CTC"/>
    <property type="match status" value="1"/>
</dbReference>
<dbReference type="GO" id="GO:0008097">
    <property type="term" value="F:5S rRNA binding"/>
    <property type="evidence" value="ECO:0007669"/>
    <property type="project" value="InterPro"/>
</dbReference>
<dbReference type="InterPro" id="IPR037121">
    <property type="entry name" value="Ribosomal_bL25_C"/>
</dbReference>
<feature type="domain" description="Large ribosomal subunit protein bL25 L25" evidence="7">
    <location>
        <begin position="7"/>
        <end position="94"/>
    </location>
</feature>
<dbReference type="Proteomes" id="UP000199476">
    <property type="component" value="Unassembled WGS sequence"/>
</dbReference>
<sequence length="234" mass="26378">MQKVEMTANKRENTGKGTARKLRREGMVPGVIYGPHRESQPLTVDPLEIREIIGENAIVELTILENDEEMETETAMLKDYQEHVIKNELLHVDFLAISMDEKITITVPTEVVGTSVGVKEGGVLQELMREVEIECYPADIPESIEVDITELDVGDSIQVSELDAGEEIEILHDPDDVLATVVPPSEEITEEEETLVDVETLEPEVIGEEEEEVEEELAEEEAEDEEDMEQRDYM</sequence>
<gene>
    <name evidence="5" type="primary">rplY</name>
    <name evidence="5" type="synonym">ctc</name>
    <name evidence="9" type="ORF">SAMN04488692_11643</name>
</gene>
<evidence type="ECO:0000256" key="5">
    <source>
        <dbReference type="HAMAP-Rule" id="MF_01334"/>
    </source>
</evidence>
<dbReference type="InterPro" id="IPR001021">
    <property type="entry name" value="Ribosomal_bL25_long"/>
</dbReference>
<dbReference type="Gene3D" id="2.170.120.20">
    <property type="entry name" value="Ribosomal protein L25, beta domain"/>
    <property type="match status" value="1"/>
</dbReference>
<dbReference type="InterPro" id="IPR029751">
    <property type="entry name" value="Ribosomal_L25_dom"/>
</dbReference>
<reference evidence="9 10" key="1">
    <citation type="submission" date="2016-10" db="EMBL/GenBank/DDBJ databases">
        <authorList>
            <person name="de Groot N.N."/>
        </authorList>
    </citation>
    <scope>NUCLEOTIDE SEQUENCE [LARGE SCALE GENOMIC DNA]</scope>
    <source>
        <strain evidence="9 10">SLAS-1</strain>
    </source>
</reference>